<evidence type="ECO:0000256" key="1">
    <source>
        <dbReference type="SAM" id="SignalP"/>
    </source>
</evidence>
<dbReference type="AlphaFoldDB" id="I0HVK1"/>
<gene>
    <name evidence="2" type="ordered locus">RGE_36990</name>
</gene>
<feature type="signal peptide" evidence="1">
    <location>
        <begin position="1"/>
        <end position="21"/>
    </location>
</feature>
<keyword evidence="1" id="KW-0732">Signal</keyword>
<dbReference type="PATRIC" id="fig|983917.3.peg.3613"/>
<dbReference type="KEGG" id="rge:RGE_36990"/>
<dbReference type="InterPro" id="IPR036182">
    <property type="entry name" value="PCuAC_sf"/>
</dbReference>
<dbReference type="Gene3D" id="2.60.40.1890">
    <property type="entry name" value="PCu(A)C copper chaperone"/>
    <property type="match status" value="1"/>
</dbReference>
<dbReference type="EMBL" id="AP012320">
    <property type="protein sequence ID" value="BAL97038.1"/>
    <property type="molecule type" value="Genomic_DNA"/>
</dbReference>
<reference evidence="2 3" key="1">
    <citation type="journal article" date="2012" name="J. Bacteriol.">
        <title>Complete genome sequence of phototrophic betaproteobacterium Rubrivivax gelatinosus IL144.</title>
        <authorList>
            <person name="Nagashima S."/>
            <person name="Kamimura A."/>
            <person name="Shimizu T."/>
            <person name="Nakamura-isaki S."/>
            <person name="Aono E."/>
            <person name="Sakamoto K."/>
            <person name="Ichikawa N."/>
            <person name="Nakazawa H."/>
            <person name="Sekine M."/>
            <person name="Yamazaki S."/>
            <person name="Fujita N."/>
            <person name="Shimada K."/>
            <person name="Hanada S."/>
            <person name="Nagashima K.V.P."/>
        </authorList>
    </citation>
    <scope>NUCLEOTIDE SEQUENCE [LARGE SCALE GENOMIC DNA]</scope>
    <source>
        <strain evidence="3">NBRC 100245 / IL144</strain>
    </source>
</reference>
<dbReference type="PANTHER" id="PTHR36302">
    <property type="entry name" value="BLR7088 PROTEIN"/>
    <property type="match status" value="1"/>
</dbReference>
<dbReference type="InterPro" id="IPR058248">
    <property type="entry name" value="Lxx211020-like"/>
</dbReference>
<proteinExistence type="predicted"/>
<dbReference type="HOGENOM" id="CLU_1702930_0_0_4"/>
<keyword evidence="3" id="KW-1185">Reference proteome</keyword>
<dbReference type="SUPFAM" id="SSF110087">
    <property type="entry name" value="DR1885-like metal-binding protein"/>
    <property type="match status" value="1"/>
</dbReference>
<name>I0HVK1_RUBGI</name>
<dbReference type="Proteomes" id="UP000007883">
    <property type="component" value="Chromosome"/>
</dbReference>
<evidence type="ECO:0000313" key="3">
    <source>
        <dbReference type="Proteomes" id="UP000007883"/>
    </source>
</evidence>
<accession>I0HVK1</accession>
<dbReference type="PANTHER" id="PTHR36302:SF1">
    <property type="entry name" value="COPPER CHAPERONE PCU(A)C"/>
    <property type="match status" value="1"/>
</dbReference>
<protein>
    <recommendedName>
        <fullName evidence="4">Copper chaperone PCu(A)C</fullName>
    </recommendedName>
</protein>
<dbReference type="InterPro" id="IPR007410">
    <property type="entry name" value="LpqE-like"/>
</dbReference>
<organism evidence="2 3">
    <name type="scientific">Rubrivivax gelatinosus (strain NBRC 100245 / IL144)</name>
    <dbReference type="NCBI Taxonomy" id="983917"/>
    <lineage>
        <taxon>Bacteria</taxon>
        <taxon>Pseudomonadati</taxon>
        <taxon>Pseudomonadota</taxon>
        <taxon>Betaproteobacteria</taxon>
        <taxon>Burkholderiales</taxon>
        <taxon>Sphaerotilaceae</taxon>
        <taxon>Rubrivivax</taxon>
    </lineage>
</organism>
<dbReference type="STRING" id="983917.RGE_36990"/>
<dbReference type="Pfam" id="PF04314">
    <property type="entry name" value="PCuAC"/>
    <property type="match status" value="1"/>
</dbReference>
<dbReference type="RefSeq" id="WP_014429893.1">
    <property type="nucleotide sequence ID" value="NC_017075.1"/>
</dbReference>
<dbReference type="eggNOG" id="COG2847">
    <property type="taxonomic scope" value="Bacteria"/>
</dbReference>
<sequence>MTTLKTLAATAALVMVTAASAAEPPVVRLVDGWARSSGPAETATEAYVAITADEPLRLVGARSPWAAEVQVAAPGGVLRLAAGRTTRLQPGGAALRLVGLRWQVRDGDVIPVSLVFEDAGGRRFVRHFGAVGRSPDRGLTGPTARLSAGSVPSR</sequence>
<feature type="chain" id="PRO_5003629330" description="Copper chaperone PCu(A)C" evidence="1">
    <location>
        <begin position="22"/>
        <end position="154"/>
    </location>
</feature>
<evidence type="ECO:0008006" key="4">
    <source>
        <dbReference type="Google" id="ProtNLM"/>
    </source>
</evidence>
<evidence type="ECO:0000313" key="2">
    <source>
        <dbReference type="EMBL" id="BAL97038.1"/>
    </source>
</evidence>